<feature type="coiled-coil region" evidence="2">
    <location>
        <begin position="860"/>
        <end position="887"/>
    </location>
</feature>
<dbReference type="EMBL" id="JARMAB010000023">
    <property type="protein sequence ID" value="MED1204445.1"/>
    <property type="molecule type" value="Genomic_DNA"/>
</dbReference>
<evidence type="ECO:0000313" key="5">
    <source>
        <dbReference type="Proteomes" id="UP001341444"/>
    </source>
</evidence>
<evidence type="ECO:0000313" key="4">
    <source>
        <dbReference type="EMBL" id="MED1204445.1"/>
    </source>
</evidence>
<dbReference type="PANTHER" id="PTHR43681:SF1">
    <property type="entry name" value="SARCALUMENIN"/>
    <property type="match status" value="1"/>
</dbReference>
<dbReference type="InterPro" id="IPR019734">
    <property type="entry name" value="TPR_rpt"/>
</dbReference>
<dbReference type="PROSITE" id="PS50005">
    <property type="entry name" value="TPR"/>
    <property type="match status" value="1"/>
</dbReference>
<dbReference type="SUPFAM" id="SSF48452">
    <property type="entry name" value="TPR-like"/>
    <property type="match status" value="1"/>
</dbReference>
<dbReference type="InterPro" id="IPR027417">
    <property type="entry name" value="P-loop_NTPase"/>
</dbReference>
<evidence type="ECO:0000256" key="1">
    <source>
        <dbReference type="PROSITE-ProRule" id="PRU00339"/>
    </source>
</evidence>
<dbReference type="PANTHER" id="PTHR43681">
    <property type="entry name" value="TRANSMEMBRANE GTPASE FZO"/>
    <property type="match status" value="1"/>
</dbReference>
<proteinExistence type="predicted"/>
<reference evidence="4 5" key="1">
    <citation type="submission" date="2023-03" db="EMBL/GenBank/DDBJ databases">
        <title>Bacillus Genome Sequencing.</title>
        <authorList>
            <person name="Dunlap C."/>
        </authorList>
    </citation>
    <scope>NUCLEOTIDE SEQUENCE [LARGE SCALE GENOMIC DNA]</scope>
    <source>
        <strain evidence="4 5">B-23453</strain>
    </source>
</reference>
<evidence type="ECO:0000259" key="3">
    <source>
        <dbReference type="Pfam" id="PF00350"/>
    </source>
</evidence>
<dbReference type="Pfam" id="PF00350">
    <property type="entry name" value="Dynamin_N"/>
    <property type="match status" value="1"/>
</dbReference>
<comment type="caution">
    <text evidence="4">The sequence shown here is derived from an EMBL/GenBank/DDBJ whole genome shotgun (WGS) entry which is preliminary data.</text>
</comment>
<feature type="domain" description="Dynamin N-terminal" evidence="3">
    <location>
        <begin position="382"/>
        <end position="532"/>
    </location>
</feature>
<protein>
    <submittedName>
        <fullName evidence="4">Dynamin family protein</fullName>
    </submittedName>
</protein>
<dbReference type="InterPro" id="IPR011990">
    <property type="entry name" value="TPR-like_helical_dom_sf"/>
</dbReference>
<dbReference type="InterPro" id="IPR045063">
    <property type="entry name" value="Dynamin_N"/>
</dbReference>
<dbReference type="SUPFAM" id="SSF52540">
    <property type="entry name" value="P-loop containing nucleoside triphosphate hydrolases"/>
    <property type="match status" value="1"/>
</dbReference>
<dbReference type="Proteomes" id="UP001341444">
    <property type="component" value="Unassembled WGS sequence"/>
</dbReference>
<organism evidence="4 5">
    <name type="scientific">Heyndrickxia acidicola</name>
    <dbReference type="NCBI Taxonomy" id="209389"/>
    <lineage>
        <taxon>Bacteria</taxon>
        <taxon>Bacillati</taxon>
        <taxon>Bacillota</taxon>
        <taxon>Bacilli</taxon>
        <taxon>Bacillales</taxon>
        <taxon>Bacillaceae</taxon>
        <taxon>Heyndrickxia</taxon>
    </lineage>
</organism>
<keyword evidence="2" id="KW-0175">Coiled coil</keyword>
<dbReference type="Gene3D" id="3.40.50.300">
    <property type="entry name" value="P-loop containing nucleotide triphosphate hydrolases"/>
    <property type="match status" value="1"/>
</dbReference>
<dbReference type="Gene3D" id="1.25.40.10">
    <property type="entry name" value="Tetratricopeptide repeat domain"/>
    <property type="match status" value="1"/>
</dbReference>
<feature type="repeat" description="TPR" evidence="1">
    <location>
        <begin position="112"/>
        <end position="145"/>
    </location>
</feature>
<keyword evidence="1" id="KW-0802">TPR repeat</keyword>
<keyword evidence="5" id="KW-1185">Reference proteome</keyword>
<gene>
    <name evidence="4" type="ORF">P4T90_15460</name>
</gene>
<sequence length="918" mass="106310">MTIEKQLINKTYFERFVEEAEGSHPVQILGNAYMEEQQKEMSDLSYIRYAQGEVYFHNRDYEAAIFKWENIRNELEPWAKKNMADAYLELNLLQTAEDVYKSVTSVNVDLNTEVSLQLFSIYIEQGKLDTAVREIKGTISLNPDYPNVTDIARSFFAEQKDWKNAVELAVNEALRTDSVQWFDTLKSYIDKGYTAELPPGYFDEVLLKLYDIDQIRFEQLVLSLWESYRQNGNYFAWIKGFNRLFMPLETNHYDSWNQLTKVYYDDYVAFISGSYLMRDLQDIIPDYLVNWLKISTASNALIASAAVLSWGELFEGSISLSSVQEAEKILMQSNEQIDVIGDALDLFDVLNIWAAKHDLSAGHRLEWIIQELADVNAKHALVAGASNSGQSAFINSVLGEDLLEMPSSTVIVLKNHEEAEMNEVTDSQINPISSLDDFDQITALNARNDAENALIEFKIPSAFLEENGAVLVDIPPFNENRRHRMELFDYLPMADSLLFILNPDTPLTDTECDLLLQVKERHPLLPVLFILNQTESTINEQEMLQVLEDTRSRAAAYFPNAKVVAYSSRNASSTQLLEITRFIQSQIHERYASQERANKVLYFVRKAISTILETRVKIENQLSDTIKWNKEMVSKINGAIHQVGDMEKEKNYVIKKSFRNIIEETKQELKDEIPKILRGSSEYITEDSDFRKIHLQLNEEMNKRVHVYLQETVLPKFYQSIQGWIASSNGELYQAQTYLEEMSESFNALYGEERIALECDFKILDDWRRDADRMTSGLHLEKVNILLRHTPSQILLKSAGKLFGSLGQNKAMLYTRYKRFVENEDYQEATASITDKFLQQFELFEQALARDITMFFRNSLNVLNQNVEQAKREITKDEDMLEKMNANPEVYRDPLTLFELRVRQYEWVAEMGKIIEYA</sequence>
<evidence type="ECO:0000256" key="2">
    <source>
        <dbReference type="SAM" id="Coils"/>
    </source>
</evidence>
<accession>A0ABU6MIE5</accession>
<dbReference type="RefSeq" id="WP_066266331.1">
    <property type="nucleotide sequence ID" value="NZ_JARMAB010000023.1"/>
</dbReference>
<name>A0ABU6MIE5_9BACI</name>
<dbReference type="InterPro" id="IPR051943">
    <property type="entry name" value="TRAFAC_Dynamin-like_GTPase"/>
</dbReference>